<dbReference type="Proteomes" id="UP000319213">
    <property type="component" value="Unassembled WGS sequence"/>
</dbReference>
<name>A0A543IZ93_9ACTN</name>
<comment type="caution">
    <text evidence="2">The sequence shown here is derived from an EMBL/GenBank/DDBJ whole genome shotgun (WGS) entry which is preliminary data.</text>
</comment>
<accession>A0A543IZ93</accession>
<feature type="region of interest" description="Disordered" evidence="1">
    <location>
        <begin position="426"/>
        <end position="457"/>
    </location>
</feature>
<dbReference type="RefSeq" id="WP_170198822.1">
    <property type="nucleotide sequence ID" value="NZ_VFPQ01000001.1"/>
</dbReference>
<reference evidence="2 3" key="1">
    <citation type="submission" date="2019-06" db="EMBL/GenBank/DDBJ databases">
        <title>Sequencing the genomes of 1000 actinobacteria strains.</title>
        <authorList>
            <person name="Klenk H.-P."/>
        </authorList>
    </citation>
    <scope>NUCLEOTIDE SEQUENCE [LARGE SCALE GENOMIC DNA]</scope>
    <source>
        <strain evidence="2 3">DSM 43186</strain>
    </source>
</reference>
<dbReference type="SUPFAM" id="SSF52540">
    <property type="entry name" value="P-loop containing nucleoside triphosphate hydrolases"/>
    <property type="match status" value="1"/>
</dbReference>
<evidence type="ECO:0000313" key="3">
    <source>
        <dbReference type="Proteomes" id="UP000319213"/>
    </source>
</evidence>
<dbReference type="InterPro" id="IPR027417">
    <property type="entry name" value="P-loop_NTPase"/>
</dbReference>
<evidence type="ECO:0000256" key="1">
    <source>
        <dbReference type="SAM" id="MobiDB-lite"/>
    </source>
</evidence>
<gene>
    <name evidence="2" type="ORF">FHX40_2600</name>
</gene>
<keyword evidence="3" id="KW-1185">Reference proteome</keyword>
<organism evidence="2 3">
    <name type="scientific">Thermopolyspora flexuosa</name>
    <dbReference type="NCBI Taxonomy" id="103836"/>
    <lineage>
        <taxon>Bacteria</taxon>
        <taxon>Bacillati</taxon>
        <taxon>Actinomycetota</taxon>
        <taxon>Actinomycetes</taxon>
        <taxon>Streptosporangiales</taxon>
        <taxon>Streptosporangiaceae</taxon>
        <taxon>Thermopolyspora</taxon>
    </lineage>
</organism>
<proteinExistence type="predicted"/>
<dbReference type="EMBL" id="VFPQ01000001">
    <property type="protein sequence ID" value="TQM75878.1"/>
    <property type="molecule type" value="Genomic_DNA"/>
</dbReference>
<sequence>MATGGVDGDYAALIADLAAFRNDRLQRRPSDRTLAKAADVRPTTVGDWLRGARFPQQIEPLLRVVRAVRAQAERAGLSRDPAAASLFDEQRWRDAYQAEARRRANATRTHVLAEQAHTVLEGLRPGRPLAQVTDPFQLEVHRAIEVGDATGLPQLPRYVPREHDRRLAQVVQRAAAGTSALAVLVGGSSTGKTRACWEALHLLRDRDEPWRLWHPIDPTRPDAVLADIGKVGPYTVVWLNEAQFYLADDALGERVAAGLRELLRDPDRGPVLVLATLWPNHWATLTTRTDPDRHAQARELLDGHDIRVPDAFSETDLKALAEHSAEDPRLREAARYAADGQITQYLAGVPVLMHRYTHAPPITKALIHAAMDARRLGAGPHLPLALLADAAPGYLTDTEWEQTGEDWLERALEYVTTPCNGIPGILVPIKTGTPRNRRTRRAGLASARTGPADGHGPRYRLADYLEQHGRRTRADEIPPIDFWTAAAAHAPRADQAALGRAARSRGLYRDAAQLLKNAATQGDTSAGAALVSLMHAVHPTDRRPAGWVATQVPLTDMDGVSLLLDGLREARADEQLAALLARDPAAQVDISGSGGVLALLRSLRAAGAVEQEAALLGRVLDRSEPVVRDAIEVAWQLDHLRELGAHERVTTLLARDPAARVDIRSGFALTWLLESLRKVGAEEQAAVLAGRIIAEFDLRDTSGVAWLLERFRATGAAERLSALLARNPAARVDIGEAHHVATLLEKLRAIGAHQQVAVLTGRIAAEFDLRDAAGTAVMLAVLKEFGTDRQVAALLARDPAARVELRDAFGLVRLLDGLRAVGAVEQAAVLTERIVGEFALHDASGVDWLLDALRESGAHEAVAALLARNPAAHVDLDDALGVARLLNRLRTLGADEQVAVLLDRDPAAKVCFDSPLGGIVLFRTLQALGADEQAALLVRRLPAAGRFDEFLDIDDHRERFRFGREPDGSPAEPWSWDDLQ</sequence>
<protein>
    <submittedName>
        <fullName evidence="2">Uncharacterized protein</fullName>
    </submittedName>
</protein>
<dbReference type="AlphaFoldDB" id="A0A543IZ93"/>
<evidence type="ECO:0000313" key="2">
    <source>
        <dbReference type="EMBL" id="TQM75878.1"/>
    </source>
</evidence>